<dbReference type="NCBIfam" id="TIGR04416">
    <property type="entry name" value="group_II_RT_mat"/>
    <property type="match status" value="1"/>
</dbReference>
<dbReference type="GO" id="GO:0004519">
    <property type="term" value="F:endonuclease activity"/>
    <property type="evidence" value="ECO:0007669"/>
    <property type="project" value="InterPro"/>
</dbReference>
<dbReference type="InterPro" id="IPR051083">
    <property type="entry name" value="GrpII_Intron_Splice-Mob/Def"/>
</dbReference>
<dbReference type="GO" id="GO:0008270">
    <property type="term" value="F:zinc ion binding"/>
    <property type="evidence" value="ECO:0007669"/>
    <property type="project" value="InterPro"/>
</dbReference>
<evidence type="ECO:0000313" key="2">
    <source>
        <dbReference type="EMBL" id="AQU64507.1"/>
    </source>
</evidence>
<dbReference type="Pfam" id="PF08388">
    <property type="entry name" value="GIIM"/>
    <property type="match status" value="1"/>
</dbReference>
<accession>A0A1W5RMV1</accession>
<dbReference type="EMBL" id="KY114065">
    <property type="protein sequence ID" value="AQU64507.1"/>
    <property type="molecule type" value="Genomic_DNA"/>
</dbReference>
<dbReference type="InterPro" id="IPR043502">
    <property type="entry name" value="DNA/RNA_pol_sf"/>
</dbReference>
<dbReference type="RefSeq" id="YP_009364133.1">
    <property type="nucleotide sequence ID" value="NC_034655.1"/>
</dbReference>
<dbReference type="Pfam" id="PF00078">
    <property type="entry name" value="RVT_1"/>
    <property type="match status" value="1"/>
</dbReference>
<dbReference type="CDD" id="cd00085">
    <property type="entry name" value="HNHc"/>
    <property type="match status" value="1"/>
</dbReference>
<geneLocation type="chloroplast" evidence="2"/>
<dbReference type="PANTHER" id="PTHR34047:SF10">
    <property type="entry name" value="GROUP II INTRON-ASSOCIATED OPEN READING FRAME"/>
    <property type="match status" value="1"/>
</dbReference>
<dbReference type="GeneID" id="32880250"/>
<gene>
    <name evidence="2" type="primary">orf602</name>
</gene>
<dbReference type="InterPro" id="IPR002711">
    <property type="entry name" value="HNH"/>
</dbReference>
<sequence length="602" mass="69755">MNKIKFSNGKAALADSWQSISWEHINDSVKNLRGKIYKAKQSNNISLVHRLQGIMLRSDANILHSIRRVSSINVGKRTPGLDKMLIKTNEERWNLFLEIRELKMSDWLDIAKPVKRIYIPKPNGKLRPLGIPSIKDRVIQNIVKNALEPEWEAVFESSSYGFRPSRSCHDALGRIYLSTARQKKKLWVLDADIKGCFDNISHDYLLKSLGSFPAKSVIEKWLKAGYCEFPSTDVIETTSGTPQGGVISPLLANIALHGMEKVLGIKTVSTTGHNFGTNVYSYVRYADDFVILAESKELCEKAKVIVEDWLKTRGLEFAPEKVHITHLRDGIKFLGCSIKLYGDQKKKLLIKPHPEKVAAFRSRLREIWLDHKGQAPQVVIKKLNPIIRGWANYYSPYVSKEIFSDLDHYMYHRSWRYAKRRHPQKNHQWIASKYFGQQDSPSKNKWRFFGYVGQDQKIFLLKFADIQIRRHVLVKNNMNPDDRSIDALKYWSKRDANKQYLAWGGYVSRLKLAKKQYHICPICYETLYNEEELHVHHMKPKKLGGKDTYGNLVILHELCHRQTHSLKLTESDLRNRVFNLRKSMRETLAPQEGLEDTLESLT</sequence>
<reference evidence="2" key="1">
    <citation type="journal article" date="2017" name="PeerJ">
        <title>lastomes of the green algae Hydrodictyon reticulatum and Pediastrum duplex (Sphaeropleales, Chlorophyceae).</title>
        <authorList>
            <person name="McManus H.A."/>
            <person name="Sanchez D."/>
            <person name="Karol K.G."/>
        </authorList>
    </citation>
    <scope>NUCLEOTIDE SEQUENCE</scope>
</reference>
<dbReference type="InterPro" id="IPR030931">
    <property type="entry name" value="Group_II_RT_mat"/>
</dbReference>
<dbReference type="Pfam" id="PF13655">
    <property type="entry name" value="RVT_N"/>
    <property type="match status" value="1"/>
</dbReference>
<dbReference type="InterPro" id="IPR025960">
    <property type="entry name" value="RVT_N"/>
</dbReference>
<dbReference type="Pfam" id="PF01844">
    <property type="entry name" value="HNH"/>
    <property type="match status" value="1"/>
</dbReference>
<evidence type="ECO:0000259" key="1">
    <source>
        <dbReference type="PROSITE" id="PS50878"/>
    </source>
</evidence>
<dbReference type="PROSITE" id="PS50878">
    <property type="entry name" value="RT_POL"/>
    <property type="match status" value="1"/>
</dbReference>
<dbReference type="PANTHER" id="PTHR34047">
    <property type="entry name" value="NUCLEAR INTRON MATURASE 1, MITOCHONDRIAL-RELATED"/>
    <property type="match status" value="1"/>
</dbReference>
<keyword evidence="2" id="KW-0150">Chloroplast</keyword>
<dbReference type="InterPro" id="IPR013597">
    <property type="entry name" value="Mat_intron_G2"/>
</dbReference>
<dbReference type="InterPro" id="IPR000477">
    <property type="entry name" value="RT_dom"/>
</dbReference>
<name>A0A1W5RMV1_HYDRE</name>
<proteinExistence type="predicted"/>
<dbReference type="AlphaFoldDB" id="A0A1W5RMV1"/>
<dbReference type="SMART" id="SM00507">
    <property type="entry name" value="HNHc"/>
    <property type="match status" value="1"/>
</dbReference>
<dbReference type="CDD" id="cd01651">
    <property type="entry name" value="RT_G2_intron"/>
    <property type="match status" value="1"/>
</dbReference>
<dbReference type="SUPFAM" id="SSF56672">
    <property type="entry name" value="DNA/RNA polymerases"/>
    <property type="match status" value="1"/>
</dbReference>
<dbReference type="InterPro" id="IPR003615">
    <property type="entry name" value="HNH_nuc"/>
</dbReference>
<protein>
    <recommendedName>
        <fullName evidence="1">Reverse transcriptase domain-containing protein</fullName>
    </recommendedName>
</protein>
<dbReference type="GO" id="GO:0003676">
    <property type="term" value="F:nucleic acid binding"/>
    <property type="evidence" value="ECO:0007669"/>
    <property type="project" value="InterPro"/>
</dbReference>
<feature type="domain" description="Reverse transcriptase" evidence="1">
    <location>
        <begin position="100"/>
        <end position="338"/>
    </location>
</feature>
<dbReference type="Gene3D" id="1.10.30.50">
    <property type="match status" value="1"/>
</dbReference>
<keyword evidence="2" id="KW-0934">Plastid</keyword>
<organism evidence="2">
    <name type="scientific">Hydrodictyon reticulatum</name>
    <name type="common">Water net</name>
    <name type="synonym">Conferva reticulatum</name>
    <dbReference type="NCBI Taxonomy" id="3107"/>
    <lineage>
        <taxon>Eukaryota</taxon>
        <taxon>Viridiplantae</taxon>
        <taxon>Chlorophyta</taxon>
        <taxon>core chlorophytes</taxon>
        <taxon>Chlorophyceae</taxon>
        <taxon>CS clade</taxon>
        <taxon>Sphaeropleales</taxon>
        <taxon>Hydrodictyaceae</taxon>
        <taxon>Hydrodictyon</taxon>
    </lineage>
</organism>